<gene>
    <name evidence="1" type="ORF">SKC35_10645</name>
</gene>
<evidence type="ECO:0000313" key="2">
    <source>
        <dbReference type="Proteomes" id="UP001598112"/>
    </source>
</evidence>
<proteinExistence type="predicted"/>
<comment type="caution">
    <text evidence="1">The sequence shown here is derived from an EMBL/GenBank/DDBJ whole genome shotgun (WGS) entry which is preliminary data.</text>
</comment>
<protein>
    <submittedName>
        <fullName evidence="1">Uncharacterized protein</fullName>
    </submittedName>
</protein>
<sequence length="54" mass="6438">METIKKEKQFDTVKMMREIRDKISSETQNMTFEELKAYINQQLADNKSKLIGQQ</sequence>
<dbReference type="EMBL" id="JBBKXY010000003">
    <property type="protein sequence ID" value="MFD3294148.1"/>
    <property type="molecule type" value="Genomic_DNA"/>
</dbReference>
<evidence type="ECO:0000313" key="1">
    <source>
        <dbReference type="EMBL" id="MFD3294148.1"/>
    </source>
</evidence>
<accession>A0ABW6DFT6</accession>
<dbReference type="RefSeq" id="WP_377979357.1">
    <property type="nucleotide sequence ID" value="NZ_JBBKXY010000003.1"/>
</dbReference>
<keyword evidence="2" id="KW-1185">Reference proteome</keyword>
<reference evidence="1 2" key="1">
    <citation type="submission" date="2024-03" db="EMBL/GenBank/DDBJ databases">
        <title>Aquirufa genome sequencing.</title>
        <authorList>
            <person name="Pitt A."/>
            <person name="Hahn M.W."/>
        </authorList>
    </citation>
    <scope>NUCLEOTIDE SEQUENCE [LARGE SCALE GENOMIC DNA]</scope>
    <source>
        <strain evidence="1 2">KTFRIE-69F</strain>
    </source>
</reference>
<dbReference type="Proteomes" id="UP001598112">
    <property type="component" value="Unassembled WGS sequence"/>
</dbReference>
<organism evidence="1 2">
    <name type="scientific">Aquirufa originis</name>
    <dbReference type="NCBI Taxonomy" id="3096514"/>
    <lineage>
        <taxon>Bacteria</taxon>
        <taxon>Pseudomonadati</taxon>
        <taxon>Bacteroidota</taxon>
        <taxon>Cytophagia</taxon>
        <taxon>Cytophagales</taxon>
        <taxon>Flectobacillaceae</taxon>
        <taxon>Aquirufa</taxon>
    </lineage>
</organism>
<name>A0ABW6DFT6_9BACT</name>